<proteinExistence type="predicted"/>
<name>A0AAV5RJA8_STABA</name>
<sequence>MSQPHAKLAQKLTAKLRTSATLDVFFAPRTIRNGSLFRPFTSFTIVPQNYLLDRQNLYYPASFATRLYSTQPKIDKPTYQLTFTCKACSKRSSHLVSKQAYHNGTVLIQCPECKNRHLIADHLNVFGHGKKTLEDLLKENGSDEKITHRTIDPNQPGDIEWETKDEPLQLDTSNKN</sequence>
<comment type="caution">
    <text evidence="7">The sequence shown here is derived from an EMBL/GenBank/DDBJ whole genome shotgun (WGS) entry which is preliminary data.</text>
</comment>
<dbReference type="GO" id="GO:0030150">
    <property type="term" value="P:protein import into mitochondrial matrix"/>
    <property type="evidence" value="ECO:0007669"/>
    <property type="project" value="TreeGrafter"/>
</dbReference>
<organism evidence="7 8">
    <name type="scientific">Starmerella bacillaris</name>
    <name type="common">Yeast</name>
    <name type="synonym">Candida zemplinina</name>
    <dbReference type="NCBI Taxonomy" id="1247836"/>
    <lineage>
        <taxon>Eukaryota</taxon>
        <taxon>Fungi</taxon>
        <taxon>Dikarya</taxon>
        <taxon>Ascomycota</taxon>
        <taxon>Saccharomycotina</taxon>
        <taxon>Dipodascomycetes</taxon>
        <taxon>Dipodascales</taxon>
        <taxon>Trichomonascaceae</taxon>
        <taxon>Starmerella</taxon>
    </lineage>
</organism>
<dbReference type="Pfam" id="PF05180">
    <property type="entry name" value="zf-DNL"/>
    <property type="match status" value="1"/>
</dbReference>
<dbReference type="PROSITE" id="PS51501">
    <property type="entry name" value="ZF_DNL"/>
    <property type="match status" value="1"/>
</dbReference>
<keyword evidence="3" id="KW-0862">Zinc</keyword>
<evidence type="ECO:0000256" key="3">
    <source>
        <dbReference type="ARBA" id="ARBA00022833"/>
    </source>
</evidence>
<evidence type="ECO:0000256" key="1">
    <source>
        <dbReference type="ARBA" id="ARBA00022723"/>
    </source>
</evidence>
<keyword evidence="1" id="KW-0479">Metal-binding</keyword>
<dbReference type="PANTHER" id="PTHR20922:SF13">
    <property type="entry name" value="DNL-TYPE ZINC FINGER PROTEIN"/>
    <property type="match status" value="1"/>
</dbReference>
<dbReference type="GO" id="GO:0005739">
    <property type="term" value="C:mitochondrion"/>
    <property type="evidence" value="ECO:0007669"/>
    <property type="project" value="TreeGrafter"/>
</dbReference>
<dbReference type="GO" id="GO:0006457">
    <property type="term" value="P:protein folding"/>
    <property type="evidence" value="ECO:0007669"/>
    <property type="project" value="TreeGrafter"/>
</dbReference>
<evidence type="ECO:0000259" key="6">
    <source>
        <dbReference type="PROSITE" id="PS51501"/>
    </source>
</evidence>
<dbReference type="GO" id="GO:0051087">
    <property type="term" value="F:protein-folding chaperone binding"/>
    <property type="evidence" value="ECO:0007669"/>
    <property type="project" value="TreeGrafter"/>
</dbReference>
<keyword evidence="2 4" id="KW-0863">Zinc-finger</keyword>
<keyword evidence="8" id="KW-1185">Reference proteome</keyword>
<dbReference type="GO" id="GO:0050821">
    <property type="term" value="P:protein stabilization"/>
    <property type="evidence" value="ECO:0007669"/>
    <property type="project" value="TreeGrafter"/>
</dbReference>
<reference evidence="7 8" key="1">
    <citation type="journal article" date="2023" name="Elife">
        <title>Identification of key yeast species and microbe-microbe interactions impacting larval growth of Drosophila in the wild.</title>
        <authorList>
            <person name="Mure A."/>
            <person name="Sugiura Y."/>
            <person name="Maeda R."/>
            <person name="Honda K."/>
            <person name="Sakurai N."/>
            <person name="Takahashi Y."/>
            <person name="Watada M."/>
            <person name="Katoh T."/>
            <person name="Gotoh A."/>
            <person name="Gotoh Y."/>
            <person name="Taniguchi I."/>
            <person name="Nakamura K."/>
            <person name="Hayashi T."/>
            <person name="Katayama T."/>
            <person name="Uemura T."/>
            <person name="Hattori Y."/>
        </authorList>
    </citation>
    <scope>NUCLEOTIDE SEQUENCE [LARGE SCALE GENOMIC DNA]</scope>
    <source>
        <strain evidence="7 8">SB-73</strain>
    </source>
</reference>
<dbReference type="PANTHER" id="PTHR20922">
    <property type="entry name" value="DNL-TYPE ZINC FINGER PROTEIN"/>
    <property type="match status" value="1"/>
</dbReference>
<evidence type="ECO:0000313" key="7">
    <source>
        <dbReference type="EMBL" id="GMM51631.1"/>
    </source>
</evidence>
<dbReference type="EMBL" id="BTGC01000008">
    <property type="protein sequence ID" value="GMM51631.1"/>
    <property type="molecule type" value="Genomic_DNA"/>
</dbReference>
<gene>
    <name evidence="7" type="ORF">DASB73_025940</name>
</gene>
<evidence type="ECO:0000256" key="5">
    <source>
        <dbReference type="SAM" id="MobiDB-lite"/>
    </source>
</evidence>
<evidence type="ECO:0000256" key="4">
    <source>
        <dbReference type="PROSITE-ProRule" id="PRU00834"/>
    </source>
</evidence>
<dbReference type="InterPro" id="IPR007853">
    <property type="entry name" value="Znf_DNL-typ"/>
</dbReference>
<feature type="domain" description="DNL-type" evidence="6">
    <location>
        <begin position="74"/>
        <end position="176"/>
    </location>
</feature>
<accession>A0AAV5RJA8</accession>
<dbReference type="InterPro" id="IPR024158">
    <property type="entry name" value="Mt_import_TIM15"/>
</dbReference>
<dbReference type="AlphaFoldDB" id="A0AAV5RJA8"/>
<feature type="region of interest" description="Disordered" evidence="5">
    <location>
        <begin position="144"/>
        <end position="176"/>
    </location>
</feature>
<protein>
    <submittedName>
        <fullName evidence="7">Zim17 protein</fullName>
    </submittedName>
</protein>
<dbReference type="GO" id="GO:0008270">
    <property type="term" value="F:zinc ion binding"/>
    <property type="evidence" value="ECO:0007669"/>
    <property type="project" value="UniProtKB-KW"/>
</dbReference>
<evidence type="ECO:0000256" key="2">
    <source>
        <dbReference type="ARBA" id="ARBA00022771"/>
    </source>
</evidence>
<evidence type="ECO:0000313" key="8">
    <source>
        <dbReference type="Proteomes" id="UP001362899"/>
    </source>
</evidence>
<dbReference type="Proteomes" id="UP001362899">
    <property type="component" value="Unassembled WGS sequence"/>
</dbReference>